<dbReference type="Proteomes" id="UP000765509">
    <property type="component" value="Unassembled WGS sequence"/>
</dbReference>
<accession>A0A9Q3BRP0</accession>
<protein>
    <submittedName>
        <fullName evidence="2">Uncharacterized protein</fullName>
    </submittedName>
</protein>
<proteinExistence type="predicted"/>
<name>A0A9Q3BRP0_9BASI</name>
<dbReference type="AlphaFoldDB" id="A0A9Q3BRP0"/>
<organism evidence="2 3">
    <name type="scientific">Austropuccinia psidii MF-1</name>
    <dbReference type="NCBI Taxonomy" id="1389203"/>
    <lineage>
        <taxon>Eukaryota</taxon>
        <taxon>Fungi</taxon>
        <taxon>Dikarya</taxon>
        <taxon>Basidiomycota</taxon>
        <taxon>Pucciniomycotina</taxon>
        <taxon>Pucciniomycetes</taxon>
        <taxon>Pucciniales</taxon>
        <taxon>Sphaerophragmiaceae</taxon>
        <taxon>Austropuccinia</taxon>
    </lineage>
</organism>
<evidence type="ECO:0000256" key="1">
    <source>
        <dbReference type="SAM" id="MobiDB-lite"/>
    </source>
</evidence>
<sequence length="114" mass="12094">MYSSSEGPISIINSQAVVKRLRIIANSPTYLNAEGSDELDGEEVEVVPNSIGHQSSASPLKPSSRSFQIQVIPATPRSFEPILSTIPFSIPPPSPNPSTSRPALVSPVMPSTIP</sequence>
<keyword evidence="3" id="KW-1185">Reference proteome</keyword>
<evidence type="ECO:0000313" key="3">
    <source>
        <dbReference type="Proteomes" id="UP000765509"/>
    </source>
</evidence>
<reference evidence="2" key="1">
    <citation type="submission" date="2021-03" db="EMBL/GenBank/DDBJ databases">
        <title>Draft genome sequence of rust myrtle Austropuccinia psidii MF-1, a brazilian biotype.</title>
        <authorList>
            <person name="Quecine M.C."/>
            <person name="Pachon D.M.R."/>
            <person name="Bonatelli M.L."/>
            <person name="Correr F.H."/>
            <person name="Franceschini L.M."/>
            <person name="Leite T.F."/>
            <person name="Margarido G.R.A."/>
            <person name="Almeida C.A."/>
            <person name="Ferrarezi J.A."/>
            <person name="Labate C.A."/>
        </authorList>
    </citation>
    <scope>NUCLEOTIDE SEQUENCE</scope>
    <source>
        <strain evidence="2">MF-1</strain>
    </source>
</reference>
<evidence type="ECO:0000313" key="2">
    <source>
        <dbReference type="EMBL" id="MBW0471044.1"/>
    </source>
</evidence>
<feature type="region of interest" description="Disordered" evidence="1">
    <location>
        <begin position="88"/>
        <end position="114"/>
    </location>
</feature>
<gene>
    <name evidence="2" type="ORF">O181_010759</name>
</gene>
<dbReference type="EMBL" id="AVOT02002641">
    <property type="protein sequence ID" value="MBW0471044.1"/>
    <property type="molecule type" value="Genomic_DNA"/>
</dbReference>
<comment type="caution">
    <text evidence="2">The sequence shown here is derived from an EMBL/GenBank/DDBJ whole genome shotgun (WGS) entry which is preliminary data.</text>
</comment>